<dbReference type="SUPFAM" id="SSF52540">
    <property type="entry name" value="P-loop containing nucleoside triphosphate hydrolases"/>
    <property type="match status" value="1"/>
</dbReference>
<dbReference type="InterPro" id="IPR027417">
    <property type="entry name" value="P-loop_NTPase"/>
</dbReference>
<dbReference type="AlphaFoldDB" id="A0A3U4W978"/>
<dbReference type="Gene3D" id="3.40.50.300">
    <property type="entry name" value="P-loop containing nucleotide triphosphate hydrolases"/>
    <property type="match status" value="1"/>
</dbReference>
<reference evidence="1" key="1">
    <citation type="journal article" date="2018" name="Genome Biol.">
        <title>SKESA: strategic k-mer extension for scrupulous assemblies.</title>
        <authorList>
            <person name="Souvorov A."/>
            <person name="Agarwala R."/>
            <person name="Lipman D.J."/>
        </authorList>
    </citation>
    <scope>NUCLEOTIDE SEQUENCE</scope>
    <source>
        <strain evidence="1">Salmonella enterica</strain>
    </source>
</reference>
<gene>
    <name evidence="1" type="ORF">GB338_00670</name>
</gene>
<organism evidence="1">
    <name type="scientific">Salmonella enterica I</name>
    <dbReference type="NCBI Taxonomy" id="59201"/>
    <lineage>
        <taxon>Bacteria</taxon>
        <taxon>Pseudomonadati</taxon>
        <taxon>Pseudomonadota</taxon>
        <taxon>Gammaproteobacteria</taxon>
        <taxon>Enterobacterales</taxon>
        <taxon>Enterobacteriaceae</taxon>
        <taxon>Salmonella</taxon>
    </lineage>
</organism>
<proteinExistence type="predicted"/>
<dbReference type="EMBL" id="DAAGAO010000001">
    <property type="protein sequence ID" value="HAB2269537.1"/>
    <property type="molecule type" value="Genomic_DNA"/>
</dbReference>
<accession>A0A3U4W978</accession>
<sequence length="951" mass="109553">MNREITITRTQSVNYITTEGKIQPTGQRVENTYTQDWDTFCNVWGNINNWKELDKNGKLQHTMFLGGACHKKRNDSNTVYRSMFILDIDNKEGDELITLQDVHTFLNGYDYFVYSTYSNTIEYPRFRVMLPLVDDVDAKDWKERQEDMKKYFSPIANDPSCFTLSQGQIMPCYPIGGGENAFCERVHGVFFDLDVIPKVTRRDAVIDPLKAYKTHTYSDDVILDFARMVAKNAQGQFNRNDTFRYACWTVANGLYEPDLVRQVASWDANTTPEQHIKDAIVKHAHYNGNNYHLGWYKQYQDADFWIRHAPKAEVFKFDQTFNRFEHAKKEASKKGWEYYELSVGDKFGTVHSKINYKDGDIFLKADCGTGKSWTMTNDYSVIVLSPYTLLAEQTTKKDPLTKELYPKNNIFYGSATYDQAQVLLNDYLDGGEKNKAALNYDYAKMTLVIDECHVLYNSSNFRGKAIAAVMAIRKLFKRVIFMSGTAEPEYFSNVKFNQCIRVCKHYPFTKTISIFDTTNPQGLLESKLRESDKNGIVLVNNKDDIQELVSKYPHLKFTVITSDTKQDSVVKSLIAQSTVGESDYIIGTISVVEGLNFADVMDEVNVYILHTDQTMFTTEQIEQVTNRWRKAGKINTYVFRMALDTSNDAYIDFSEASLTGDDYVRIATENATIANRKLSKAMDKRAFKNTYRNTCFTEMIRFDSAFNQYVVDFQLIDYHMYNVRRSNEQLDLQIYMFELECYGFQFVDTTYAYSLDIREDKAAQREAKKLREKSAGVTICEKYDPVSGKFDPQAVYTSEENKLKSEISKIAGYGDRKVINDVVIPNLMKAANPLKFLQDIHFDIRNSKEGNMITEEIKRVYAQLEAGKGFITNDEKSVLAESVLKTIKLQRYDDELHYAGGKYGKYVDDNGVLVGRKSADAFLKLFVCYESYRTTKERGIQSVQFSRTGLV</sequence>
<reference evidence="1" key="2">
    <citation type="submission" date="2019-10" db="EMBL/GenBank/DDBJ databases">
        <authorList>
            <consortium name="NCBI Pathogen Detection Project"/>
        </authorList>
    </citation>
    <scope>NUCLEOTIDE SEQUENCE</scope>
    <source>
        <strain evidence="1">Salmonella enterica</strain>
    </source>
</reference>
<evidence type="ECO:0000313" key="1">
    <source>
        <dbReference type="EMBL" id="HAB2269537.1"/>
    </source>
</evidence>
<comment type="caution">
    <text evidence="1">The sequence shown here is derived from an EMBL/GenBank/DDBJ whole genome shotgun (WGS) entry which is preliminary data.</text>
</comment>
<name>A0A3U4W978_SALET</name>
<protein>
    <submittedName>
        <fullName evidence="1">Uncharacterized protein</fullName>
    </submittedName>
</protein>